<dbReference type="Ensembl" id="ENSMALT00000008009.1">
    <property type="protein sequence ID" value="ENSMALP00000007842.1"/>
    <property type="gene ID" value="ENSMALG00000005466.1"/>
</dbReference>
<accession>A0A3Q3J3N5</accession>
<dbReference type="InterPro" id="IPR036028">
    <property type="entry name" value="SH3-like_dom_sf"/>
</dbReference>
<dbReference type="AlphaFoldDB" id="A0A3Q3J3N5"/>
<dbReference type="SUPFAM" id="SSF50044">
    <property type="entry name" value="SH3-domain"/>
    <property type="match status" value="1"/>
</dbReference>
<dbReference type="InterPro" id="IPR000980">
    <property type="entry name" value="SH2"/>
</dbReference>
<dbReference type="Pfam" id="PF00017">
    <property type="entry name" value="SH2"/>
    <property type="match status" value="1"/>
</dbReference>
<dbReference type="Gene3D" id="2.30.30.40">
    <property type="entry name" value="SH3 Domains"/>
    <property type="match status" value="1"/>
</dbReference>
<dbReference type="SUPFAM" id="SSF55550">
    <property type="entry name" value="SH2 domain"/>
    <property type="match status" value="1"/>
</dbReference>
<dbReference type="PROSITE" id="PS50001">
    <property type="entry name" value="SH2"/>
    <property type="match status" value="1"/>
</dbReference>
<feature type="domain" description="SH2" evidence="3">
    <location>
        <begin position="84"/>
        <end position="182"/>
    </location>
</feature>
<evidence type="ECO:0000313" key="4">
    <source>
        <dbReference type="Ensembl" id="ENSMALP00000007842.1"/>
    </source>
</evidence>
<protein>
    <recommendedName>
        <fullName evidence="3">SH2 domain-containing protein</fullName>
    </recommendedName>
</protein>
<dbReference type="SMART" id="SM00252">
    <property type="entry name" value="SH2"/>
    <property type="match status" value="1"/>
</dbReference>
<dbReference type="PANTHER" id="PTHR46037">
    <property type="entry name" value="PROTEIN ENHANCER OF SEVENLESS 2B"/>
    <property type="match status" value="1"/>
</dbReference>
<evidence type="ECO:0000256" key="2">
    <source>
        <dbReference type="PROSITE-ProRule" id="PRU00191"/>
    </source>
</evidence>
<keyword evidence="2" id="KW-0727">SH2 domain</keyword>
<organism evidence="4 5">
    <name type="scientific">Monopterus albus</name>
    <name type="common">Swamp eel</name>
    <dbReference type="NCBI Taxonomy" id="43700"/>
    <lineage>
        <taxon>Eukaryota</taxon>
        <taxon>Metazoa</taxon>
        <taxon>Chordata</taxon>
        <taxon>Craniata</taxon>
        <taxon>Vertebrata</taxon>
        <taxon>Euteleostomi</taxon>
        <taxon>Actinopterygii</taxon>
        <taxon>Neopterygii</taxon>
        <taxon>Teleostei</taxon>
        <taxon>Neoteleostei</taxon>
        <taxon>Acanthomorphata</taxon>
        <taxon>Anabantaria</taxon>
        <taxon>Synbranchiformes</taxon>
        <taxon>Synbranchidae</taxon>
        <taxon>Monopterus</taxon>
    </lineage>
</organism>
<dbReference type="InterPro" id="IPR043539">
    <property type="entry name" value="Grb2-like"/>
</dbReference>
<keyword evidence="1" id="KW-0449">Lipoprotein</keyword>
<dbReference type="STRING" id="43700.ENSMALP00000007842"/>
<name>A0A3Q3J3N5_MONAL</name>
<reference evidence="4" key="1">
    <citation type="submission" date="2025-08" db="UniProtKB">
        <authorList>
            <consortium name="Ensembl"/>
        </authorList>
    </citation>
    <scope>IDENTIFICATION</scope>
</reference>
<evidence type="ECO:0000259" key="3">
    <source>
        <dbReference type="PROSITE" id="PS50001"/>
    </source>
</evidence>
<evidence type="ECO:0000256" key="1">
    <source>
        <dbReference type="ARBA" id="ARBA00023288"/>
    </source>
</evidence>
<dbReference type="Proteomes" id="UP000261600">
    <property type="component" value="Unplaced"/>
</dbReference>
<sequence length="240" mass="27385">MLSVTGSCSRVTYIKPMQEAASLQSESMIVSLYNYPSFGHTQLNMCVGERLIIIDGDFIMVRSTTTGRDSYIPTNYAARVTHRWLFTGTSRYKAEELLMQPSNQTGAFLIRESETNRDCYSLSILRRTNTSHPDCVKHYRIYLLPNGWLYISPRLTFPSLHALVQHYSEFADGLTCRLTVPCFIQGVDNARPIPTAIRRPTINWKEISRKRTESDHSLVSEGLREAISSYLQITDGTWDT</sequence>
<dbReference type="PRINTS" id="PR00401">
    <property type="entry name" value="SH2DOMAIN"/>
</dbReference>
<dbReference type="InterPro" id="IPR036860">
    <property type="entry name" value="SH2_dom_sf"/>
</dbReference>
<dbReference type="Gene3D" id="3.30.505.10">
    <property type="entry name" value="SH2 domain"/>
    <property type="match status" value="1"/>
</dbReference>
<keyword evidence="5" id="KW-1185">Reference proteome</keyword>
<proteinExistence type="predicted"/>
<reference evidence="4" key="2">
    <citation type="submission" date="2025-09" db="UniProtKB">
        <authorList>
            <consortium name="Ensembl"/>
        </authorList>
    </citation>
    <scope>IDENTIFICATION</scope>
</reference>
<evidence type="ECO:0000313" key="5">
    <source>
        <dbReference type="Proteomes" id="UP000261600"/>
    </source>
</evidence>